<dbReference type="Proteomes" id="UP000815846">
    <property type="component" value="Unassembled WGS sequence"/>
</dbReference>
<gene>
    <name evidence="2" type="ORF">CWS31_006740</name>
</gene>
<evidence type="ECO:0000259" key="1">
    <source>
        <dbReference type="SMART" id="SM00849"/>
    </source>
</evidence>
<dbReference type="PANTHER" id="PTHR42663">
    <property type="entry name" value="HYDROLASE C777.06C-RELATED-RELATED"/>
    <property type="match status" value="1"/>
</dbReference>
<accession>A0ABY3MYH4</accession>
<dbReference type="Gene3D" id="3.60.15.10">
    <property type="entry name" value="Ribonuclease Z/Hydroxyacylglutathione hydrolase-like"/>
    <property type="match status" value="1"/>
</dbReference>
<feature type="domain" description="Metallo-beta-lactamase" evidence="1">
    <location>
        <begin position="25"/>
        <end position="215"/>
    </location>
</feature>
<comment type="caution">
    <text evidence="2">The sequence shown here is derived from an EMBL/GenBank/DDBJ whole genome shotgun (WGS) entry which is preliminary data.</text>
</comment>
<keyword evidence="3" id="KW-1185">Reference proteome</keyword>
<sequence length="274" mass="30490">MKVSFFGTRGSCPTPGKDTIKYGGNTACVLVEANDGRKIILDAGTGIRVLGDELIKTNDDIYLLISHNHYDHIQGFPFFKPVYQKGRNINIYPSVTEPNQPEAVVEQMRGSYSPICSETLVSNIMFQTSLWSESPIDINGFQVSRKPINHPNGGMAFLISCDDKTVAYVTDNEINSPTQLTNKAQWLSFLENIDLLIHDGQYIEDDLPLKLGWGHSLVSESLNLAIEANVKNLAIYSHDPERTDAQLDQLQNEIDTIKSNVNAFLSREGQSITL</sequence>
<dbReference type="EMBL" id="PJAI02000005">
    <property type="protein sequence ID" value="TYK66285.1"/>
    <property type="molecule type" value="Genomic_DNA"/>
</dbReference>
<name>A0ABY3MYH4_9GAMM</name>
<dbReference type="SUPFAM" id="SSF56281">
    <property type="entry name" value="Metallo-hydrolase/oxidoreductase"/>
    <property type="match status" value="1"/>
</dbReference>
<dbReference type="PANTHER" id="PTHR42663:SF4">
    <property type="entry name" value="SLL1036 PROTEIN"/>
    <property type="match status" value="1"/>
</dbReference>
<dbReference type="InterPro" id="IPR001279">
    <property type="entry name" value="Metallo-B-lactamas"/>
</dbReference>
<dbReference type="Pfam" id="PF12706">
    <property type="entry name" value="Lactamase_B_2"/>
    <property type="match status" value="1"/>
</dbReference>
<dbReference type="SMART" id="SM00849">
    <property type="entry name" value="Lactamase_B"/>
    <property type="match status" value="1"/>
</dbReference>
<dbReference type="CDD" id="cd07715">
    <property type="entry name" value="TaR3-like_MBL-fold"/>
    <property type="match status" value="1"/>
</dbReference>
<proteinExistence type="predicted"/>
<protein>
    <submittedName>
        <fullName evidence="2">MBL fold metallo-hydrolase</fullName>
    </submittedName>
</protein>
<evidence type="ECO:0000313" key="2">
    <source>
        <dbReference type="EMBL" id="TYK66285.1"/>
    </source>
</evidence>
<evidence type="ECO:0000313" key="3">
    <source>
        <dbReference type="Proteomes" id="UP000815846"/>
    </source>
</evidence>
<reference evidence="2 3" key="1">
    <citation type="submission" date="2019-08" db="EMBL/GenBank/DDBJ databases">
        <title>Microbe sample from Colwellia echini.</title>
        <authorList>
            <person name="Christiansen L."/>
            <person name="Pathiraja D."/>
            <person name="Schultz-Johansen M."/>
            <person name="Choi I.-G."/>
            <person name="Stougaard P."/>
        </authorList>
    </citation>
    <scope>NUCLEOTIDE SEQUENCE [LARGE SCALE GENOMIC DNA]</scope>
    <source>
        <strain evidence="2 3">A3</strain>
    </source>
</reference>
<dbReference type="InterPro" id="IPR036866">
    <property type="entry name" value="RibonucZ/Hydroxyglut_hydro"/>
</dbReference>
<organism evidence="2 3">
    <name type="scientific">Colwellia echini</name>
    <dbReference type="NCBI Taxonomy" id="1982103"/>
    <lineage>
        <taxon>Bacteria</taxon>
        <taxon>Pseudomonadati</taxon>
        <taxon>Pseudomonadota</taxon>
        <taxon>Gammaproteobacteria</taxon>
        <taxon>Alteromonadales</taxon>
        <taxon>Colwelliaceae</taxon>
        <taxon>Colwellia</taxon>
    </lineage>
</organism>
<dbReference type="RefSeq" id="WP_101344357.1">
    <property type="nucleotide sequence ID" value="NZ_PJAI02000005.1"/>
</dbReference>